<dbReference type="AlphaFoldDB" id="A0A5B7X5Y5"/>
<protein>
    <submittedName>
        <fullName evidence="2">GSCFA domain-containing protein</fullName>
    </submittedName>
</protein>
<dbReference type="KEGG" id="afla:FHG64_16185"/>
<gene>
    <name evidence="2" type="ORF">FHG64_16185</name>
</gene>
<dbReference type="SUPFAM" id="SSF52266">
    <property type="entry name" value="SGNH hydrolase"/>
    <property type="match status" value="1"/>
</dbReference>
<dbReference type="RefSeq" id="WP_139067365.1">
    <property type="nucleotide sequence ID" value="NZ_CP040812.1"/>
</dbReference>
<dbReference type="OrthoDB" id="9807687at2"/>
<name>A0A5B7X5Y5_9FLAO</name>
<evidence type="ECO:0000313" key="3">
    <source>
        <dbReference type="Proteomes" id="UP000309016"/>
    </source>
</evidence>
<proteinExistence type="predicted"/>
<dbReference type="Pfam" id="PF08885">
    <property type="entry name" value="GSCFA"/>
    <property type="match status" value="1"/>
</dbReference>
<organism evidence="2 3">
    <name type="scientific">Antarcticibacterium flavum</name>
    <dbReference type="NCBI Taxonomy" id="2058175"/>
    <lineage>
        <taxon>Bacteria</taxon>
        <taxon>Pseudomonadati</taxon>
        <taxon>Bacteroidota</taxon>
        <taxon>Flavobacteriia</taxon>
        <taxon>Flavobacteriales</taxon>
        <taxon>Flavobacteriaceae</taxon>
        <taxon>Antarcticibacterium</taxon>
    </lineage>
</organism>
<keyword evidence="3" id="KW-1185">Reference proteome</keyword>
<reference evidence="2 3" key="1">
    <citation type="submission" date="2019-06" db="EMBL/GenBank/DDBJ databases">
        <title>Complete genome sequence of Antarcticibacterium flavum KCTC 52984T from an Antarctic marine sediment.</title>
        <authorList>
            <person name="Lee Y.M."/>
            <person name="Shin S.C."/>
        </authorList>
    </citation>
    <scope>NUCLEOTIDE SEQUENCE [LARGE SCALE GENOMIC DNA]</scope>
    <source>
        <strain evidence="2 3">KCTC 52984</strain>
    </source>
</reference>
<evidence type="ECO:0000313" key="2">
    <source>
        <dbReference type="EMBL" id="QCY70807.1"/>
    </source>
</evidence>
<dbReference type="InterPro" id="IPR014982">
    <property type="entry name" value="GSCFA"/>
</dbReference>
<dbReference type="EMBL" id="CP040812">
    <property type="protein sequence ID" value="QCY70807.1"/>
    <property type="molecule type" value="Genomic_DNA"/>
</dbReference>
<sequence>MEFRTHFKIGPEEPKIDYSSSIFLIGSCFVDNIGRKLEQAKLKSLRNPFGIFYHPAAIENFLSRVVSLKPYTKEEVFHHNERWHCFEAHSVLSNPNREKLLEDLNENLRVTRRFLENATHVIITLGTAFGYRARETGNFVANCHKVPQVQFEKELMPVGEVQERLHNCLGLLKTVNPSTAILFTISPVRHIKDGVIENQRSKSHLLAATGNIVNDKKDTSYFPSYEIMMDDLRDYRFYEKDMLHPNAIAIDYIWNKFIEVWLSKDAVEVMKEITSLQQGLDHRPFNPESTAHKKFKEQLNERIEILKKSFPQIKF</sequence>
<accession>A0A5B7X5Y5</accession>
<dbReference type="PROSITE" id="PS51257">
    <property type="entry name" value="PROKAR_LIPOPROTEIN"/>
    <property type="match status" value="1"/>
</dbReference>
<dbReference type="Proteomes" id="UP000309016">
    <property type="component" value="Chromosome"/>
</dbReference>
<feature type="domain" description="GSCFA" evidence="1">
    <location>
        <begin position="22"/>
        <end position="257"/>
    </location>
</feature>
<evidence type="ECO:0000259" key="1">
    <source>
        <dbReference type="Pfam" id="PF08885"/>
    </source>
</evidence>